<reference evidence="4 5" key="1">
    <citation type="submission" date="2021-06" db="EMBL/GenBank/DDBJ databases">
        <authorList>
            <person name="Sun Q."/>
            <person name="Li D."/>
        </authorList>
    </citation>
    <scope>NUCLEOTIDE SEQUENCE [LARGE SCALE GENOMIC DNA]</scope>
    <source>
        <strain evidence="4 5">MSJ-5</strain>
    </source>
</reference>
<dbReference type="EMBL" id="JAHLQK010000001">
    <property type="protein sequence ID" value="MBU5675115.1"/>
    <property type="molecule type" value="Genomic_DNA"/>
</dbReference>
<organism evidence="4 5">
    <name type="scientific">Alkaliphilus flagellatus</name>
    <dbReference type="NCBI Taxonomy" id="2841507"/>
    <lineage>
        <taxon>Bacteria</taxon>
        <taxon>Bacillati</taxon>
        <taxon>Bacillota</taxon>
        <taxon>Clostridia</taxon>
        <taxon>Peptostreptococcales</taxon>
        <taxon>Natronincolaceae</taxon>
        <taxon>Alkaliphilus</taxon>
    </lineage>
</organism>
<feature type="domain" description="SfsA N-terminal OB" evidence="3">
    <location>
        <begin position="12"/>
        <end position="78"/>
    </location>
</feature>
<comment type="similarity">
    <text evidence="1">Belongs to the SfsA family.</text>
</comment>
<dbReference type="PANTHER" id="PTHR30545:SF2">
    <property type="entry name" value="SUGAR FERMENTATION STIMULATION PROTEIN A"/>
    <property type="match status" value="1"/>
</dbReference>
<dbReference type="Pfam" id="PF03749">
    <property type="entry name" value="SfsA"/>
    <property type="match status" value="1"/>
</dbReference>
<proteinExistence type="inferred from homology"/>
<dbReference type="CDD" id="cd22359">
    <property type="entry name" value="SfsA-like_bacterial"/>
    <property type="match status" value="1"/>
</dbReference>
<name>A0ABS6FY07_9FIRM</name>
<evidence type="ECO:0000256" key="1">
    <source>
        <dbReference type="HAMAP-Rule" id="MF_00095"/>
    </source>
</evidence>
<evidence type="ECO:0000313" key="4">
    <source>
        <dbReference type="EMBL" id="MBU5675115.1"/>
    </source>
</evidence>
<dbReference type="RefSeq" id="WP_216414618.1">
    <property type="nucleotide sequence ID" value="NZ_JAHLQK010000001.1"/>
</dbReference>
<dbReference type="NCBIfam" id="TIGR00230">
    <property type="entry name" value="sfsA"/>
    <property type="match status" value="1"/>
</dbReference>
<dbReference type="InterPro" id="IPR005224">
    <property type="entry name" value="SfsA"/>
</dbReference>
<keyword evidence="5" id="KW-1185">Reference proteome</keyword>
<evidence type="ECO:0000259" key="2">
    <source>
        <dbReference type="Pfam" id="PF03749"/>
    </source>
</evidence>
<dbReference type="InterPro" id="IPR040452">
    <property type="entry name" value="SfsA_C"/>
</dbReference>
<dbReference type="Proteomes" id="UP000779508">
    <property type="component" value="Unassembled WGS sequence"/>
</dbReference>
<evidence type="ECO:0000259" key="3">
    <source>
        <dbReference type="Pfam" id="PF17746"/>
    </source>
</evidence>
<feature type="domain" description="Sugar fermentation stimulation protein C-terminal" evidence="2">
    <location>
        <begin position="81"/>
        <end position="215"/>
    </location>
</feature>
<comment type="caution">
    <text evidence="4">The sequence shown here is derived from an EMBL/GenBank/DDBJ whole genome shotgun (WGS) entry which is preliminary data.</text>
</comment>
<sequence length="233" mass="26614">MEYKNIIEGIFLKRPNRFIAHVLINDKEEIVHVKSTGRLEELLLPGVKVILEDCTHNINRKTKYSLIAVWKNDMLVNIDSQVPNEIVSQALLENKIQGLDNLIHLKREVTFRNSRYDIYFESQNQKGFIEVKGVTLENDGISMFPGAPTERGAKHVLEMIEAVKQGYRGIILFLIQMKGPKIFRLHWQMDSKFSVTTKLASENGVEILAYDSIVKSSSIYIGNPIKIDLVSKS</sequence>
<accession>A0ABS6FY07</accession>
<evidence type="ECO:0000313" key="5">
    <source>
        <dbReference type="Proteomes" id="UP000779508"/>
    </source>
</evidence>
<dbReference type="InterPro" id="IPR041465">
    <property type="entry name" value="SfsA_N"/>
</dbReference>
<dbReference type="PANTHER" id="PTHR30545">
    <property type="entry name" value="SUGAR FERMENTATION STIMULATION PROTEIN A"/>
    <property type="match status" value="1"/>
</dbReference>
<dbReference type="Pfam" id="PF17746">
    <property type="entry name" value="SfsA_N"/>
    <property type="match status" value="1"/>
</dbReference>
<dbReference type="HAMAP" id="MF_00095">
    <property type="entry name" value="SfsA"/>
    <property type="match status" value="1"/>
</dbReference>
<gene>
    <name evidence="1 4" type="primary">sfsA</name>
    <name evidence="4" type="ORF">KQI88_01625</name>
</gene>
<protein>
    <recommendedName>
        <fullName evidence="1">Sugar fermentation stimulation protein homolog</fullName>
    </recommendedName>
</protein>